<dbReference type="InterPro" id="IPR015424">
    <property type="entry name" value="PyrdxlP-dep_Trfase"/>
</dbReference>
<evidence type="ECO:0000313" key="8">
    <source>
        <dbReference type="Proteomes" id="UP001501116"/>
    </source>
</evidence>
<keyword evidence="7" id="KW-0808">Transferase</keyword>
<dbReference type="InterPro" id="IPR004839">
    <property type="entry name" value="Aminotransferase_I/II_large"/>
</dbReference>
<name>A0ABN2RSZ4_9PSEU</name>
<keyword evidence="7" id="KW-0032">Aminotransferase</keyword>
<comment type="similarity">
    <text evidence="1">In the C-terminal section; belongs to the class-I pyridoxal-phosphate-dependent aminotransferase family.</text>
</comment>
<dbReference type="PROSITE" id="PS50949">
    <property type="entry name" value="HTH_GNTR"/>
    <property type="match status" value="1"/>
</dbReference>
<evidence type="ECO:0000259" key="6">
    <source>
        <dbReference type="PROSITE" id="PS50949"/>
    </source>
</evidence>
<dbReference type="SUPFAM" id="SSF46785">
    <property type="entry name" value="Winged helix' DNA-binding domain"/>
    <property type="match status" value="1"/>
</dbReference>
<dbReference type="CDD" id="cd07377">
    <property type="entry name" value="WHTH_GntR"/>
    <property type="match status" value="1"/>
</dbReference>
<dbReference type="Pfam" id="PF00155">
    <property type="entry name" value="Aminotran_1_2"/>
    <property type="match status" value="1"/>
</dbReference>
<dbReference type="Proteomes" id="UP001501116">
    <property type="component" value="Unassembled WGS sequence"/>
</dbReference>
<proteinExistence type="inferred from homology"/>
<organism evidence="7 8">
    <name type="scientific">Amycolatopsis minnesotensis</name>
    <dbReference type="NCBI Taxonomy" id="337894"/>
    <lineage>
        <taxon>Bacteria</taxon>
        <taxon>Bacillati</taxon>
        <taxon>Actinomycetota</taxon>
        <taxon>Actinomycetes</taxon>
        <taxon>Pseudonocardiales</taxon>
        <taxon>Pseudonocardiaceae</taxon>
        <taxon>Amycolatopsis</taxon>
    </lineage>
</organism>
<dbReference type="InterPro" id="IPR036390">
    <property type="entry name" value="WH_DNA-bd_sf"/>
</dbReference>
<dbReference type="InterPro" id="IPR051446">
    <property type="entry name" value="HTH_trans_reg/aminotransferase"/>
</dbReference>
<evidence type="ECO:0000256" key="3">
    <source>
        <dbReference type="ARBA" id="ARBA00023015"/>
    </source>
</evidence>
<gene>
    <name evidence="7" type="ORF">GCM10009754_56870</name>
</gene>
<feature type="domain" description="HTH gntR-type" evidence="6">
    <location>
        <begin position="26"/>
        <end position="94"/>
    </location>
</feature>
<dbReference type="InterPro" id="IPR036388">
    <property type="entry name" value="WH-like_DNA-bd_sf"/>
</dbReference>
<sequence>MEPSRTGSKENPLPRTLIEIDRSSREPLYRQVRRAIEHGIAVGTFDVSHRLPSSRELAAELGVSRNTINLAYQELVAEGYVESKERSGLFVNSEMRPHCAVQEHDTRSRIDWSARMRRYPDADVPHIEKRADWHTYPYPFLAGQTDVSAFPARSWTRCLRDALYQPHVFHSLQDSLGSDDPMLVEMICRHLLTSRGIEADPAEVLVTVGSQQGLDLLGRVLLGPDQQVAMENPGYLDARHIFLRTGAGVLGIDVDHGGLKPPESLTGVDLLYLTPSHHHPSNVTLSIGRRRQLLALAAAAGTVLVEDDYDSEFRYQGSPTPALKALDGTGDAVYLGTFSKFLSPGLRLGYLVGPRELVAELREVRRYVLRHPPGHLQRALALLIASGEYHRALRRYRGKLMRKWETTCGAVQEHLHWPQGPYPPGGVSLWMTGPPGLDCRELVRRAEAEGILIEPGDIFFQGPAAPRNHFRIGFAAVPHRSIEPGVRLLGQVCDELLDS</sequence>
<dbReference type="Gene3D" id="3.40.640.10">
    <property type="entry name" value="Type I PLP-dependent aspartate aminotransferase-like (Major domain)"/>
    <property type="match status" value="1"/>
</dbReference>
<evidence type="ECO:0000256" key="4">
    <source>
        <dbReference type="ARBA" id="ARBA00023125"/>
    </source>
</evidence>
<dbReference type="SUPFAM" id="SSF53383">
    <property type="entry name" value="PLP-dependent transferases"/>
    <property type="match status" value="1"/>
</dbReference>
<keyword evidence="8" id="KW-1185">Reference proteome</keyword>
<keyword evidence="3" id="KW-0805">Transcription regulation</keyword>
<dbReference type="EMBL" id="BAAANN010000025">
    <property type="protein sequence ID" value="GAA1974384.1"/>
    <property type="molecule type" value="Genomic_DNA"/>
</dbReference>
<dbReference type="InterPro" id="IPR015421">
    <property type="entry name" value="PyrdxlP-dep_Trfase_major"/>
</dbReference>
<dbReference type="PRINTS" id="PR00035">
    <property type="entry name" value="HTHGNTR"/>
</dbReference>
<reference evidence="7 8" key="1">
    <citation type="journal article" date="2019" name="Int. J. Syst. Evol. Microbiol.">
        <title>The Global Catalogue of Microorganisms (GCM) 10K type strain sequencing project: providing services to taxonomists for standard genome sequencing and annotation.</title>
        <authorList>
            <consortium name="The Broad Institute Genomics Platform"/>
            <consortium name="The Broad Institute Genome Sequencing Center for Infectious Disease"/>
            <person name="Wu L."/>
            <person name="Ma J."/>
        </authorList>
    </citation>
    <scope>NUCLEOTIDE SEQUENCE [LARGE SCALE GENOMIC DNA]</scope>
    <source>
        <strain evidence="7 8">JCM 14545</strain>
    </source>
</reference>
<dbReference type="InterPro" id="IPR000524">
    <property type="entry name" value="Tscrpt_reg_HTH_GntR"/>
</dbReference>
<dbReference type="Pfam" id="PF00392">
    <property type="entry name" value="GntR"/>
    <property type="match status" value="1"/>
</dbReference>
<dbReference type="CDD" id="cd00609">
    <property type="entry name" value="AAT_like"/>
    <property type="match status" value="1"/>
</dbReference>
<accession>A0ABN2RSZ4</accession>
<protein>
    <submittedName>
        <fullName evidence="7">PLP-dependent aminotransferase family protein</fullName>
    </submittedName>
</protein>
<keyword evidence="2" id="KW-0663">Pyridoxal phosphate</keyword>
<dbReference type="GO" id="GO:0008483">
    <property type="term" value="F:transaminase activity"/>
    <property type="evidence" value="ECO:0007669"/>
    <property type="project" value="UniProtKB-KW"/>
</dbReference>
<evidence type="ECO:0000256" key="2">
    <source>
        <dbReference type="ARBA" id="ARBA00022898"/>
    </source>
</evidence>
<evidence type="ECO:0000313" key="7">
    <source>
        <dbReference type="EMBL" id="GAA1974384.1"/>
    </source>
</evidence>
<dbReference type="PANTHER" id="PTHR46577">
    <property type="entry name" value="HTH-TYPE TRANSCRIPTIONAL REGULATORY PROTEIN GABR"/>
    <property type="match status" value="1"/>
</dbReference>
<keyword evidence="4" id="KW-0238">DNA-binding</keyword>
<dbReference type="SMART" id="SM00345">
    <property type="entry name" value="HTH_GNTR"/>
    <property type="match status" value="1"/>
</dbReference>
<evidence type="ECO:0000256" key="1">
    <source>
        <dbReference type="ARBA" id="ARBA00005384"/>
    </source>
</evidence>
<comment type="caution">
    <text evidence="7">The sequence shown here is derived from an EMBL/GenBank/DDBJ whole genome shotgun (WGS) entry which is preliminary data.</text>
</comment>
<evidence type="ECO:0000256" key="5">
    <source>
        <dbReference type="ARBA" id="ARBA00023163"/>
    </source>
</evidence>
<dbReference type="Gene3D" id="1.10.10.10">
    <property type="entry name" value="Winged helix-like DNA-binding domain superfamily/Winged helix DNA-binding domain"/>
    <property type="match status" value="1"/>
</dbReference>
<dbReference type="PANTHER" id="PTHR46577:SF1">
    <property type="entry name" value="HTH-TYPE TRANSCRIPTIONAL REGULATORY PROTEIN GABR"/>
    <property type="match status" value="1"/>
</dbReference>
<keyword evidence="5" id="KW-0804">Transcription</keyword>